<feature type="domain" description="MBG" evidence="1">
    <location>
        <begin position="816"/>
        <end position="891"/>
    </location>
</feature>
<dbReference type="InterPro" id="IPR008964">
    <property type="entry name" value="Invasin/intimin_cell_adhesion"/>
</dbReference>
<dbReference type="RefSeq" id="WP_162852617.1">
    <property type="nucleotide sequence ID" value="NZ_SODV01000001.1"/>
</dbReference>
<feature type="domain" description="MBG" evidence="1">
    <location>
        <begin position="653"/>
        <end position="729"/>
    </location>
</feature>
<dbReference type="InterPro" id="IPR015919">
    <property type="entry name" value="Cadherin-like_sf"/>
</dbReference>
<dbReference type="Gene3D" id="2.60.40.10">
    <property type="entry name" value="Immunoglobulins"/>
    <property type="match status" value="2"/>
</dbReference>
<dbReference type="EMBL" id="SODV01000001">
    <property type="protein sequence ID" value="TDX01980.1"/>
    <property type="molecule type" value="Genomic_DNA"/>
</dbReference>
<gene>
    <name evidence="3" type="ORF">EDB95_3027</name>
</gene>
<feature type="domain" description="MBG" evidence="1">
    <location>
        <begin position="1222"/>
        <end position="1297"/>
    </location>
</feature>
<dbReference type="Gene3D" id="2.60.40.1080">
    <property type="match status" value="1"/>
</dbReference>
<feature type="domain" description="MBG" evidence="1">
    <location>
        <begin position="1141"/>
        <end position="1216"/>
    </location>
</feature>
<feature type="domain" description="MBG" evidence="1">
    <location>
        <begin position="491"/>
        <end position="566"/>
    </location>
</feature>
<feature type="domain" description="MBG" evidence="1">
    <location>
        <begin position="1873"/>
        <end position="1948"/>
    </location>
</feature>
<dbReference type="GO" id="GO:0016020">
    <property type="term" value="C:membrane"/>
    <property type="evidence" value="ECO:0007669"/>
    <property type="project" value="InterPro"/>
</dbReference>
<feature type="domain" description="MBG" evidence="1">
    <location>
        <begin position="1549"/>
        <end position="1624"/>
    </location>
</feature>
<dbReference type="Pfam" id="PF18676">
    <property type="entry name" value="MBG_2"/>
    <property type="match status" value="20"/>
</dbReference>
<evidence type="ECO:0008006" key="5">
    <source>
        <dbReference type="Google" id="ProtNLM"/>
    </source>
</evidence>
<evidence type="ECO:0000313" key="4">
    <source>
        <dbReference type="Proteomes" id="UP000294498"/>
    </source>
</evidence>
<feature type="domain" description="MBG" evidence="1">
    <location>
        <begin position="410"/>
        <end position="485"/>
    </location>
</feature>
<sequence length="2294" mass="229184">MNKFYPKALRALFAALFLSFSITITWAIPGTGRTGHVLFSAGPSTGFTGFDSTASTDIPFVSFPSGTKAINVCQYGFDIVAKSTGNVTLKVLGANGASSTQVPGYTVPGGDNNRFVQVVRAGTASVTEADFYSTDGSVFNLKSLAVYVNLAVTSDVATVTLTGYKSGVQVGSPVTQNNITPTSLAPLNWVNITANLNGIDEIAITVSDQTTPGNVVGDLGIDAIDLVGPSVTNPALSNAQVGASYTTENFTASGGTAPYTFAVTSGALPGGMSLSSAGALSGTPTAAGTFTFSVTATDANSEVSPASPATLTVSAPTMTLSPTTLSDGTYKSSYSSVTFSASGGTAPYTYTAVGLPPGMTINASSGVLSGTPTAAGTYAISVTATDNSTGTGAPFQTTNFITWVIDKVPLTISANAASKNYGAAIPALSVTYSGFASGDNSGSLTTAPTITTSATAASPVGTYPITASGAVDPNYAISYVPNTLTVNAVALTITPAPASMTYGGTVPAFTANYSGFVNGDNASSLTTAPTITTTATSTSVPGTYPITATGAVDPNYTIAYVAGTLTVGKAVLTVTGTSPTMTYGSAVPALGVIYSGFVGSDNASSLTTQPTSTTTATSASTVGAYAVTPSGGVAANYTFSYLPGSLTITPATLSVTPDPQTMTYGGTVPSPLTVSYSGFVNGDGPSVVTTAPTVTTTATSASSVGTYPITASGAAATNYVFTYNTGTLTIGPAGLTITPAPASMTYGGTVPAFTANYSGFVNGDNASSLTTAPTITTTATSSSVPGTYPITASGAVDPNYTISYSPGTLTVGKAVLTVTGTSPTMTYGGAVPALGVIYSGFVGSDNASSLTTQPTSTTTATSASAVGAYPVTPSGGVAANYTFNYLPGSLTITPATLTVTPTDQTMSYGGTVPSPLTVGYSGFVNGDGPSVVTTAPTVTTTGTSASSVGTYPITASGAAATNYTFTYNTGTLTISPVGLTITPVNASMAYGGTVPAFTANYTGFVNGDNASSLTIQPTLSTAATSTSVPGTYPITASGAVDPNYTITYNTGTLTVGKAVLTITGANTTMTYGSAVPALSVTYSGFVGSDNASSLTTLPTVTTTATSISPVGTYPITASGAAAANYTFAYLPGTLTVQRATVTVTPNNASMTYGGTVPSLSVSYTGFVNGEGSGVLTSIPTATTTATSTSPAGTYPITASGAAAANYTFTYNTGTLTVSPAVLTVTANNATMVYGEAFPALSVTYSGFVNGDNVSSLTTQPVETVPATPFSPVGAYTITPSGAVDPNYTFNYVTGTLTITPAPLTITANNASMVYGSAVPAMTASYSGFVNGDNASNLTIQPVLSTTATSASPVGTYPITASGAVDPNYTISYVGATMTVTKAVLTATADNKIMPLGGPLPTLTITYTGFVNGDNVSSLTSPCIATTPANAGSPSGTYIIGVANGSSPNYTFHYVNGTLTVQKAILTITANNASSTYGSPLVPNGSLTVSYSGFINGDNSSSLTVPPTVINTAFVGAPAGTYALIPSGAVDPNYTIVYVDGTYSINQATLLITAVNESKTYGNANPALIANYTGFVNGDGPASLSTFPTLTTSATTASPVGNYPIAGSGAVDPNYIINYTPGVMTVNPAALTVTANSTSMTYGGTVPALSASYSGFVNGDNASSLTIQPVVSTSANSTVPIGTYPITASGAVDPNYTITYVPGVMTVGQAVLTVTPNNASMTYGGTVPALSVSYSGFVNGDNPASLTAPATAATTATSASPAGTYPITASGAIASNYAIVYNTGTLTVGKAALTVTADNASMTYGGTLPALNVTYSGFVNGDNASKLTVAPTVATTATSASPVGTYPITPSGAVDPNYTITYNAGILTIGKAALTVTADNESMTYGGTVPALPVTYSGFVNGDNASSLTTQPVVSTTATSASGVGTYPITPSGAADANYTITYVPGTLTVQQATVTITANNQSRYFLLPNPPLTVSYSGFVNGDNSAVLTTKPTVTTTANLLSLPGTYPITASGAVATNYTFTYIPGVLTVEALLPNVITFAALPVKTYGDADFTITVTASSGLPVTLTSSNTAVATVTPTGTGQWRVHIVSGGQVTMAATQAGGPPYAVATEVDQILTINPEAQSILFPSPLGGVPASGSVISLDATASSGLPVTYTVSDPTVATVSGSQLTFVGSGNVTITANQAGNNDYLPAPPVSIGLQVFDGKGFVQGVGVFPNPCHGTAYIRLSEGSIITKLAMFDLSGRLVLGMDQFGSSTNMIPLDVSHLLPGIYILRVVCVRDHQVVFPVFKVNVQ</sequence>
<dbReference type="SUPFAM" id="SSF49373">
    <property type="entry name" value="Invasin/intimin cell-adhesion fragments"/>
    <property type="match status" value="1"/>
</dbReference>
<feature type="domain" description="MBG" evidence="1">
    <location>
        <begin position="1060"/>
        <end position="1135"/>
    </location>
</feature>
<dbReference type="InterPro" id="IPR026444">
    <property type="entry name" value="Secre_tail"/>
</dbReference>
<evidence type="ECO:0000259" key="1">
    <source>
        <dbReference type="Pfam" id="PF18676"/>
    </source>
</evidence>
<evidence type="ECO:0000313" key="3">
    <source>
        <dbReference type="EMBL" id="TDX01980.1"/>
    </source>
</evidence>
<feature type="domain" description="Secretion system C-terminal sorting" evidence="2">
    <location>
        <begin position="2215"/>
        <end position="2276"/>
    </location>
</feature>
<dbReference type="InterPro" id="IPR041286">
    <property type="entry name" value="MBG_2"/>
</dbReference>
<comment type="caution">
    <text evidence="3">The sequence shown here is derived from an EMBL/GenBank/DDBJ whole genome shotgun (WGS) entry which is preliminary data.</text>
</comment>
<dbReference type="GO" id="GO:0005509">
    <property type="term" value="F:calcium ion binding"/>
    <property type="evidence" value="ECO:0007669"/>
    <property type="project" value="InterPro"/>
</dbReference>
<dbReference type="Pfam" id="PF18962">
    <property type="entry name" value="Por_Secre_tail"/>
    <property type="match status" value="1"/>
</dbReference>
<dbReference type="SUPFAM" id="SSF49313">
    <property type="entry name" value="Cadherin-like"/>
    <property type="match status" value="2"/>
</dbReference>
<feature type="domain" description="MBG" evidence="1">
    <location>
        <begin position="1384"/>
        <end position="1459"/>
    </location>
</feature>
<feature type="domain" description="MBG" evidence="1">
    <location>
        <begin position="1630"/>
        <end position="1705"/>
    </location>
</feature>
<dbReference type="Gene3D" id="3.30.160.710">
    <property type="match status" value="20"/>
</dbReference>
<organism evidence="3 4">
    <name type="scientific">Dinghuibacter silviterrae</name>
    <dbReference type="NCBI Taxonomy" id="1539049"/>
    <lineage>
        <taxon>Bacteria</taxon>
        <taxon>Pseudomonadati</taxon>
        <taxon>Bacteroidota</taxon>
        <taxon>Chitinophagia</taxon>
        <taxon>Chitinophagales</taxon>
        <taxon>Chitinophagaceae</taxon>
        <taxon>Dinghuibacter</taxon>
    </lineage>
</organism>
<feature type="domain" description="MBG" evidence="1">
    <location>
        <begin position="1954"/>
        <end position="2029"/>
    </location>
</feature>
<feature type="domain" description="MBG" evidence="1">
    <location>
        <begin position="979"/>
        <end position="1054"/>
    </location>
</feature>
<feature type="domain" description="MBG" evidence="1">
    <location>
        <begin position="1792"/>
        <end position="1867"/>
    </location>
</feature>
<feature type="domain" description="MBG" evidence="1">
    <location>
        <begin position="1303"/>
        <end position="1378"/>
    </location>
</feature>
<dbReference type="NCBIfam" id="TIGR04183">
    <property type="entry name" value="Por_Secre_tail"/>
    <property type="match status" value="1"/>
</dbReference>
<dbReference type="Proteomes" id="UP000294498">
    <property type="component" value="Unassembled WGS sequence"/>
</dbReference>
<feature type="domain" description="MBG" evidence="1">
    <location>
        <begin position="1465"/>
        <end position="1542"/>
    </location>
</feature>
<protein>
    <recommendedName>
        <fullName evidence="5">Gliding motility-associated-like protein</fullName>
    </recommendedName>
</protein>
<name>A0A4R8DUD6_9BACT</name>
<feature type="domain" description="MBG" evidence="1">
    <location>
        <begin position="1711"/>
        <end position="1786"/>
    </location>
</feature>
<reference evidence="3 4" key="1">
    <citation type="submission" date="2019-03" db="EMBL/GenBank/DDBJ databases">
        <title>Genomic Encyclopedia of Type Strains, Phase IV (KMG-IV): sequencing the most valuable type-strain genomes for metagenomic binning, comparative biology and taxonomic classification.</title>
        <authorList>
            <person name="Goeker M."/>
        </authorList>
    </citation>
    <scope>NUCLEOTIDE SEQUENCE [LARGE SCALE GENOMIC DNA]</scope>
    <source>
        <strain evidence="3 4">DSM 100059</strain>
    </source>
</reference>
<feature type="domain" description="MBG" evidence="1">
    <location>
        <begin position="572"/>
        <end position="647"/>
    </location>
</feature>
<feature type="domain" description="MBG" evidence="1">
    <location>
        <begin position="735"/>
        <end position="810"/>
    </location>
</feature>
<accession>A0A4R8DUD6</accession>
<evidence type="ECO:0000259" key="2">
    <source>
        <dbReference type="Pfam" id="PF18962"/>
    </source>
</evidence>
<keyword evidence="4" id="KW-1185">Reference proteome</keyword>
<dbReference type="InterPro" id="IPR013783">
    <property type="entry name" value="Ig-like_fold"/>
</dbReference>
<proteinExistence type="predicted"/>
<feature type="domain" description="MBG" evidence="1">
    <location>
        <begin position="897"/>
        <end position="973"/>
    </location>
</feature>